<evidence type="ECO:0000313" key="12">
    <source>
        <dbReference type="Proteomes" id="UP000315648"/>
    </source>
</evidence>
<comment type="pathway">
    <text evidence="1 8">Metabolic intermediate biosynthesis; chorismate biosynthesis; chorismate from D-erythrose 4-phosphate and phosphoenolpyruvate: step 4/7.</text>
</comment>
<dbReference type="GO" id="GO:0008652">
    <property type="term" value="P:amino acid biosynthetic process"/>
    <property type="evidence" value="ECO:0007669"/>
    <property type="project" value="UniProtKB-KW"/>
</dbReference>
<feature type="binding site" evidence="8">
    <location>
        <begin position="32"/>
        <end position="34"/>
    </location>
    <ligand>
        <name>shikimate</name>
        <dbReference type="ChEBI" id="CHEBI:36208"/>
    </ligand>
</feature>
<dbReference type="Proteomes" id="UP000315648">
    <property type="component" value="Unassembled WGS sequence"/>
</dbReference>
<comment type="similarity">
    <text evidence="8">Belongs to the shikimate dehydrogenase family.</text>
</comment>
<proteinExistence type="inferred from homology"/>
<dbReference type="PANTHER" id="PTHR21089:SF1">
    <property type="entry name" value="BIFUNCTIONAL 3-DEHYDROQUINATE DEHYDRATASE_SHIKIMATE DEHYDROGENASE, CHLOROPLASTIC"/>
    <property type="match status" value="1"/>
</dbReference>
<feature type="binding site" evidence="8">
    <location>
        <position position="269"/>
    </location>
    <ligand>
        <name>NADP(+)</name>
        <dbReference type="ChEBI" id="CHEBI:58349"/>
    </ligand>
</feature>
<feature type="binding site" evidence="8">
    <location>
        <position position="110"/>
    </location>
    <ligand>
        <name>shikimate</name>
        <dbReference type="ChEBI" id="CHEBI:36208"/>
    </ligand>
</feature>
<dbReference type="Pfam" id="PF18317">
    <property type="entry name" value="SDH_C"/>
    <property type="match status" value="1"/>
</dbReference>
<dbReference type="InterPro" id="IPR011342">
    <property type="entry name" value="Shikimate_DH"/>
</dbReference>
<feature type="binding site" evidence="8">
    <location>
        <begin position="150"/>
        <end position="154"/>
    </location>
    <ligand>
        <name>NADP(+)</name>
        <dbReference type="ChEBI" id="CHEBI:58349"/>
    </ligand>
</feature>
<feature type="domain" description="SDH C-terminal" evidence="10">
    <location>
        <begin position="269"/>
        <end position="298"/>
    </location>
</feature>
<dbReference type="GO" id="GO:0009073">
    <property type="term" value="P:aromatic amino acid family biosynthetic process"/>
    <property type="evidence" value="ECO:0007669"/>
    <property type="project" value="UniProtKB-KW"/>
</dbReference>
<dbReference type="InterPro" id="IPR022893">
    <property type="entry name" value="Shikimate_DH_fam"/>
</dbReference>
<dbReference type="EC" id="1.1.1.25" evidence="2 8"/>
<evidence type="ECO:0000259" key="10">
    <source>
        <dbReference type="Pfam" id="PF18317"/>
    </source>
</evidence>
<dbReference type="InterPro" id="IPR041121">
    <property type="entry name" value="SDH_C"/>
</dbReference>
<evidence type="ECO:0000313" key="11">
    <source>
        <dbReference type="EMBL" id="TSJ75761.1"/>
    </source>
</evidence>
<dbReference type="GO" id="GO:0019632">
    <property type="term" value="P:shikimate metabolic process"/>
    <property type="evidence" value="ECO:0007669"/>
    <property type="project" value="InterPro"/>
</dbReference>
<dbReference type="AlphaFoldDB" id="A0A556QGL8"/>
<dbReference type="GO" id="GO:0005829">
    <property type="term" value="C:cytosol"/>
    <property type="evidence" value="ECO:0007669"/>
    <property type="project" value="TreeGrafter"/>
</dbReference>
<protein>
    <recommendedName>
        <fullName evidence="2 8">Shikimate dehydrogenase (NADP(+))</fullName>
        <shortName evidence="8">SDH</shortName>
        <ecNumber evidence="2 8">1.1.1.25</ecNumber>
    </recommendedName>
</protein>
<evidence type="ECO:0000256" key="2">
    <source>
        <dbReference type="ARBA" id="ARBA00012962"/>
    </source>
</evidence>
<keyword evidence="12" id="KW-1185">Reference proteome</keyword>
<accession>A0A556QGL8</accession>
<gene>
    <name evidence="8 11" type="primary">aroE</name>
    <name evidence="11" type="ORF">FPL22_15965</name>
</gene>
<feature type="domain" description="Shikimate dehydrogenase substrate binding N-terminal" evidence="9">
    <location>
        <begin position="24"/>
        <end position="112"/>
    </location>
</feature>
<comment type="catalytic activity">
    <reaction evidence="7 8">
        <text>shikimate + NADP(+) = 3-dehydroshikimate + NADPH + H(+)</text>
        <dbReference type="Rhea" id="RHEA:17737"/>
        <dbReference type="ChEBI" id="CHEBI:15378"/>
        <dbReference type="ChEBI" id="CHEBI:16630"/>
        <dbReference type="ChEBI" id="CHEBI:36208"/>
        <dbReference type="ChEBI" id="CHEBI:57783"/>
        <dbReference type="ChEBI" id="CHEBI:58349"/>
        <dbReference type="EC" id="1.1.1.25"/>
    </reaction>
</comment>
<sequence length="306" mass="32942">MLTDPIYTLADLDNWSFAGTALAVLGHPIKHSISPPMHNAALAQMAQSDARFASWKYFRFDIAPDDLPVALEKFSHHNFKGLNLTVPHKVLAFDLVNTSGTDAHEIGAVNTLTLESNSWFGENTDGYGLEAGILENFRTTIADRDIILLGAGGAARGAAVMCVHRHCRSLWIANRTAKNRDALQEHLLGASWHLKVPVFGFDPSAPPKELPLGALVINATSAGLKPNDPLPIDLSTLPRPRAVYDMIYNPPETPLLAQARALGIPAANGLSMLVHQGARALEIWSEAAVPVDAMRSAVHSAMKSSA</sequence>
<dbReference type="GO" id="GO:0050661">
    <property type="term" value="F:NADP binding"/>
    <property type="evidence" value="ECO:0007669"/>
    <property type="project" value="InterPro"/>
</dbReference>
<evidence type="ECO:0000256" key="1">
    <source>
        <dbReference type="ARBA" id="ARBA00004871"/>
    </source>
</evidence>
<name>A0A556QGL8_9BACT</name>
<evidence type="ECO:0000256" key="3">
    <source>
        <dbReference type="ARBA" id="ARBA00022605"/>
    </source>
</evidence>
<evidence type="ECO:0000259" key="9">
    <source>
        <dbReference type="Pfam" id="PF08501"/>
    </source>
</evidence>
<reference evidence="11 12" key="1">
    <citation type="submission" date="2019-07" db="EMBL/GenBank/DDBJ databases">
        <title>Description of 53C-WASEF.</title>
        <authorList>
            <person name="Pitt A."/>
            <person name="Hahn M.W."/>
        </authorList>
    </citation>
    <scope>NUCLEOTIDE SEQUENCE [LARGE SCALE GENOMIC DNA]</scope>
    <source>
        <strain evidence="11 12">53C-WASEF</strain>
    </source>
</reference>
<dbReference type="InterPro" id="IPR013708">
    <property type="entry name" value="Shikimate_DH-bd_N"/>
</dbReference>
<comment type="function">
    <text evidence="8">Involved in the biosynthesis of the chorismate, which leads to the biosynthesis of aromatic amino acids. Catalyzes the reversible NADPH linked reduction of 3-dehydroshikimate (DHSA) to yield shikimate (SA).</text>
</comment>
<feature type="binding site" evidence="8">
    <location>
        <position position="276"/>
    </location>
    <ligand>
        <name>shikimate</name>
        <dbReference type="ChEBI" id="CHEBI:36208"/>
    </ligand>
</feature>
<dbReference type="InterPro" id="IPR046346">
    <property type="entry name" value="Aminoacid_DH-like_N_sf"/>
</dbReference>
<feature type="binding site" evidence="8">
    <location>
        <position position="246"/>
    </location>
    <ligand>
        <name>NADP(+)</name>
        <dbReference type="ChEBI" id="CHEBI:58349"/>
    </ligand>
</feature>
<organism evidence="11 12">
    <name type="scientific">Rariglobus hedericola</name>
    <dbReference type="NCBI Taxonomy" id="2597822"/>
    <lineage>
        <taxon>Bacteria</taxon>
        <taxon>Pseudomonadati</taxon>
        <taxon>Verrucomicrobiota</taxon>
        <taxon>Opitutia</taxon>
        <taxon>Opitutales</taxon>
        <taxon>Opitutaceae</taxon>
        <taxon>Rariglobus</taxon>
    </lineage>
</organism>
<dbReference type="OrthoDB" id="9792692at2"/>
<evidence type="ECO:0000256" key="8">
    <source>
        <dbReference type="HAMAP-Rule" id="MF_00222"/>
    </source>
</evidence>
<feature type="binding site" evidence="8">
    <location>
        <position position="125"/>
    </location>
    <ligand>
        <name>shikimate</name>
        <dbReference type="ChEBI" id="CHEBI:36208"/>
    </ligand>
</feature>
<keyword evidence="3 8" id="KW-0028">Amino-acid biosynthesis</keyword>
<keyword evidence="4 8" id="KW-0521">NADP</keyword>
<evidence type="ECO:0000256" key="5">
    <source>
        <dbReference type="ARBA" id="ARBA00023002"/>
    </source>
</evidence>
<dbReference type="SUPFAM" id="SSF51735">
    <property type="entry name" value="NAD(P)-binding Rossmann-fold domains"/>
    <property type="match status" value="1"/>
</dbReference>
<dbReference type="GO" id="GO:0009423">
    <property type="term" value="P:chorismate biosynthetic process"/>
    <property type="evidence" value="ECO:0007669"/>
    <property type="project" value="UniProtKB-UniRule"/>
</dbReference>
<dbReference type="NCBIfam" id="TIGR00507">
    <property type="entry name" value="aroE"/>
    <property type="match status" value="1"/>
</dbReference>
<evidence type="ECO:0000256" key="7">
    <source>
        <dbReference type="ARBA" id="ARBA00049442"/>
    </source>
</evidence>
<dbReference type="Gene3D" id="3.40.50.720">
    <property type="entry name" value="NAD(P)-binding Rossmann-like Domain"/>
    <property type="match status" value="1"/>
</dbReference>
<dbReference type="SUPFAM" id="SSF53223">
    <property type="entry name" value="Aminoacid dehydrogenase-like, N-terminal domain"/>
    <property type="match status" value="1"/>
</dbReference>
<dbReference type="RefSeq" id="WP_144354034.1">
    <property type="nucleotide sequence ID" value="NZ_CBCRVV010000004.1"/>
</dbReference>
<dbReference type="EMBL" id="VMBG01000003">
    <property type="protein sequence ID" value="TSJ75761.1"/>
    <property type="molecule type" value="Genomic_DNA"/>
</dbReference>
<dbReference type="Gene3D" id="3.40.50.10860">
    <property type="entry name" value="Leucine Dehydrogenase, chain A, domain 1"/>
    <property type="match status" value="1"/>
</dbReference>
<evidence type="ECO:0000256" key="4">
    <source>
        <dbReference type="ARBA" id="ARBA00022857"/>
    </source>
</evidence>
<feature type="binding site" evidence="8">
    <location>
        <position position="85"/>
    </location>
    <ligand>
        <name>shikimate</name>
        <dbReference type="ChEBI" id="CHEBI:36208"/>
    </ligand>
</feature>
<feature type="binding site" evidence="8">
    <location>
        <position position="248"/>
    </location>
    <ligand>
        <name>shikimate</name>
        <dbReference type="ChEBI" id="CHEBI:36208"/>
    </ligand>
</feature>
<dbReference type="Pfam" id="PF08501">
    <property type="entry name" value="Shikimate_dh_N"/>
    <property type="match status" value="1"/>
</dbReference>
<comment type="subunit">
    <text evidence="8">Homodimer.</text>
</comment>
<feature type="active site" description="Proton acceptor" evidence="8">
    <location>
        <position position="89"/>
    </location>
</feature>
<dbReference type="PANTHER" id="PTHR21089">
    <property type="entry name" value="SHIKIMATE DEHYDROGENASE"/>
    <property type="match status" value="1"/>
</dbReference>
<keyword evidence="5 8" id="KW-0560">Oxidoreductase</keyword>
<comment type="caution">
    <text evidence="11">The sequence shown here is derived from an EMBL/GenBank/DDBJ whole genome shotgun (WGS) entry which is preliminary data.</text>
</comment>
<dbReference type="UniPathway" id="UPA00053">
    <property type="reaction ID" value="UER00087"/>
</dbReference>
<comment type="caution">
    <text evidence="8">Lacks conserved residue(s) required for the propagation of feature annotation.</text>
</comment>
<evidence type="ECO:0000256" key="6">
    <source>
        <dbReference type="ARBA" id="ARBA00023141"/>
    </source>
</evidence>
<dbReference type="HAMAP" id="MF_00222">
    <property type="entry name" value="Shikimate_DH_AroE"/>
    <property type="match status" value="1"/>
</dbReference>
<keyword evidence="6 8" id="KW-0057">Aromatic amino acid biosynthesis</keyword>
<dbReference type="CDD" id="cd01065">
    <property type="entry name" value="NAD_bind_Shikimate_DH"/>
    <property type="match status" value="1"/>
</dbReference>
<dbReference type="GO" id="GO:0004764">
    <property type="term" value="F:shikimate 3-dehydrogenase (NADP+) activity"/>
    <property type="evidence" value="ECO:0007669"/>
    <property type="project" value="UniProtKB-UniRule"/>
</dbReference>
<dbReference type="InterPro" id="IPR036291">
    <property type="entry name" value="NAD(P)-bd_dom_sf"/>
</dbReference>